<sequence>MPLPKNSIAYHRMKSLMSQDDVAKVLGLSQQYYGRLEKNPDKISLGVAKILKNIFQVETIDQLLDTKYQQVDRKNAS</sequence>
<reference evidence="2" key="1">
    <citation type="submission" date="2023-04" db="EMBL/GenBank/DDBJ databases">
        <title>Uncovering the Secrets of Slow-Growing Bacteria in Tropical Savanna Soil through Cultivation and Genomic Analysis.</title>
        <authorList>
            <person name="Goncalves O.S."/>
            <person name="Santana M.F."/>
        </authorList>
    </citation>
    <scope>NUCLEOTIDE SEQUENCE</scope>
    <source>
        <strain evidence="2">ANTI</strain>
    </source>
</reference>
<dbReference type="InterPro" id="IPR001387">
    <property type="entry name" value="Cro/C1-type_HTH"/>
</dbReference>
<dbReference type="GO" id="GO:0003677">
    <property type="term" value="F:DNA binding"/>
    <property type="evidence" value="ECO:0007669"/>
    <property type="project" value="InterPro"/>
</dbReference>
<dbReference type="RefSeq" id="WP_279832326.1">
    <property type="nucleotide sequence ID" value="NZ_JARVWT010000002.1"/>
</dbReference>
<accession>A0AAP3ZWP8</accession>
<proteinExistence type="predicted"/>
<evidence type="ECO:0000313" key="3">
    <source>
        <dbReference type="Proteomes" id="UP001229409"/>
    </source>
</evidence>
<organism evidence="2 3">
    <name type="scientific">Paenibacillus polymyxa</name>
    <name type="common">Bacillus polymyxa</name>
    <dbReference type="NCBI Taxonomy" id="1406"/>
    <lineage>
        <taxon>Bacteria</taxon>
        <taxon>Bacillati</taxon>
        <taxon>Bacillota</taxon>
        <taxon>Bacilli</taxon>
        <taxon>Bacillales</taxon>
        <taxon>Paenibacillaceae</taxon>
        <taxon>Paenibacillus</taxon>
    </lineage>
</organism>
<evidence type="ECO:0000313" key="2">
    <source>
        <dbReference type="EMBL" id="MDH2330496.1"/>
    </source>
</evidence>
<name>A0AAP3ZWP8_PAEPO</name>
<dbReference type="EMBL" id="JARVWT010000002">
    <property type="protein sequence ID" value="MDH2330496.1"/>
    <property type="molecule type" value="Genomic_DNA"/>
</dbReference>
<feature type="domain" description="HTH cro/C1-type" evidence="1">
    <location>
        <begin position="8"/>
        <end position="63"/>
    </location>
</feature>
<dbReference type="SUPFAM" id="SSF47413">
    <property type="entry name" value="lambda repressor-like DNA-binding domains"/>
    <property type="match status" value="1"/>
</dbReference>
<dbReference type="InterPro" id="IPR010982">
    <property type="entry name" value="Lambda_DNA-bd_dom_sf"/>
</dbReference>
<dbReference type="Proteomes" id="UP001229409">
    <property type="component" value="Unassembled WGS sequence"/>
</dbReference>
<gene>
    <name evidence="2" type="ORF">QDS18_06425</name>
</gene>
<dbReference type="CDD" id="cd00093">
    <property type="entry name" value="HTH_XRE"/>
    <property type="match status" value="1"/>
</dbReference>
<dbReference type="PROSITE" id="PS50943">
    <property type="entry name" value="HTH_CROC1"/>
    <property type="match status" value="1"/>
</dbReference>
<dbReference type="SMART" id="SM00530">
    <property type="entry name" value="HTH_XRE"/>
    <property type="match status" value="1"/>
</dbReference>
<dbReference type="Pfam" id="PF01381">
    <property type="entry name" value="HTH_3"/>
    <property type="match status" value="1"/>
</dbReference>
<protein>
    <submittedName>
        <fullName evidence="2">Helix-turn-helix transcriptional regulator</fullName>
    </submittedName>
</protein>
<comment type="caution">
    <text evidence="2">The sequence shown here is derived from an EMBL/GenBank/DDBJ whole genome shotgun (WGS) entry which is preliminary data.</text>
</comment>
<dbReference type="AlphaFoldDB" id="A0AAP3ZWP8"/>
<dbReference type="Gene3D" id="1.10.260.40">
    <property type="entry name" value="lambda repressor-like DNA-binding domains"/>
    <property type="match status" value="1"/>
</dbReference>
<evidence type="ECO:0000259" key="1">
    <source>
        <dbReference type="PROSITE" id="PS50943"/>
    </source>
</evidence>